<keyword evidence="1" id="KW-0472">Membrane</keyword>
<gene>
    <name evidence="2" type="ORF">GGR16_002603</name>
</gene>
<comment type="caution">
    <text evidence="2">The sequence shown here is derived from an EMBL/GenBank/DDBJ whole genome shotgun (WGS) entry which is preliminary data.</text>
</comment>
<organism evidence="2 3">
    <name type="scientific">Chelatococcus caeni</name>
    <dbReference type="NCBI Taxonomy" id="1348468"/>
    <lineage>
        <taxon>Bacteria</taxon>
        <taxon>Pseudomonadati</taxon>
        <taxon>Pseudomonadota</taxon>
        <taxon>Alphaproteobacteria</taxon>
        <taxon>Hyphomicrobiales</taxon>
        <taxon>Chelatococcaceae</taxon>
        <taxon>Chelatococcus</taxon>
    </lineage>
</organism>
<accession>A0A840C241</accession>
<name>A0A840C241_9HYPH</name>
<sequence>MEKAEKLLETTAAAVGAFEWTDIGAAWGWFGIAVALSLGIIQIGDRILAKFGL</sequence>
<keyword evidence="1" id="KW-1133">Transmembrane helix</keyword>
<keyword evidence="1" id="KW-0812">Transmembrane</keyword>
<proteinExistence type="predicted"/>
<feature type="transmembrane region" description="Helical" evidence="1">
    <location>
        <begin position="26"/>
        <end position="44"/>
    </location>
</feature>
<protein>
    <submittedName>
        <fullName evidence="2">Uncharacterized protein</fullName>
    </submittedName>
</protein>
<evidence type="ECO:0000313" key="3">
    <source>
        <dbReference type="Proteomes" id="UP000577362"/>
    </source>
</evidence>
<dbReference type="EMBL" id="JACIEN010000003">
    <property type="protein sequence ID" value="MBB4017569.1"/>
    <property type="molecule type" value="Genomic_DNA"/>
</dbReference>
<evidence type="ECO:0000256" key="1">
    <source>
        <dbReference type="SAM" id="Phobius"/>
    </source>
</evidence>
<reference evidence="2 3" key="1">
    <citation type="submission" date="2020-08" db="EMBL/GenBank/DDBJ databases">
        <title>Genomic Encyclopedia of Type Strains, Phase IV (KMG-IV): sequencing the most valuable type-strain genomes for metagenomic binning, comparative biology and taxonomic classification.</title>
        <authorList>
            <person name="Goeker M."/>
        </authorList>
    </citation>
    <scope>NUCLEOTIDE SEQUENCE [LARGE SCALE GENOMIC DNA]</scope>
    <source>
        <strain evidence="2 3">DSM 103737</strain>
    </source>
</reference>
<dbReference type="Proteomes" id="UP000577362">
    <property type="component" value="Unassembled WGS sequence"/>
</dbReference>
<keyword evidence="3" id="KW-1185">Reference proteome</keyword>
<evidence type="ECO:0000313" key="2">
    <source>
        <dbReference type="EMBL" id="MBB4017569.1"/>
    </source>
</evidence>
<dbReference type="AlphaFoldDB" id="A0A840C241"/>
<dbReference type="RefSeq" id="WP_019403040.1">
    <property type="nucleotide sequence ID" value="NZ_JACIEN010000003.1"/>
</dbReference>